<feature type="domain" description="Amidohydrolase-related" evidence="2">
    <location>
        <begin position="3"/>
        <end position="245"/>
    </location>
</feature>
<evidence type="ECO:0000313" key="3">
    <source>
        <dbReference type="EMBL" id="OGG52584.1"/>
    </source>
</evidence>
<evidence type="ECO:0000256" key="1">
    <source>
        <dbReference type="ARBA" id="ARBA00023239"/>
    </source>
</evidence>
<dbReference type="SUPFAM" id="SSF51556">
    <property type="entry name" value="Metallo-dependent hydrolases"/>
    <property type="match status" value="1"/>
</dbReference>
<dbReference type="GO" id="GO:0019748">
    <property type="term" value="P:secondary metabolic process"/>
    <property type="evidence" value="ECO:0007669"/>
    <property type="project" value="TreeGrafter"/>
</dbReference>
<dbReference type="InterPro" id="IPR006680">
    <property type="entry name" value="Amidohydro-rel"/>
</dbReference>
<dbReference type="PANTHER" id="PTHR21240:SF28">
    <property type="entry name" value="ISO-OROTATE DECARBOXYLASE (EUROFUNG)"/>
    <property type="match status" value="1"/>
</dbReference>
<reference evidence="3 4" key="1">
    <citation type="journal article" date="2016" name="Nat. Commun.">
        <title>Thousands of microbial genomes shed light on interconnected biogeochemical processes in an aquifer system.</title>
        <authorList>
            <person name="Anantharaman K."/>
            <person name="Brown C.T."/>
            <person name="Hug L.A."/>
            <person name="Sharon I."/>
            <person name="Castelle C.J."/>
            <person name="Probst A.J."/>
            <person name="Thomas B.C."/>
            <person name="Singh A."/>
            <person name="Wilkins M.J."/>
            <person name="Karaoz U."/>
            <person name="Brodie E.L."/>
            <person name="Williams K.H."/>
            <person name="Hubbard S.S."/>
            <person name="Banfield J.F."/>
        </authorList>
    </citation>
    <scope>NUCLEOTIDE SEQUENCE [LARGE SCALE GENOMIC DNA]</scope>
    <source>
        <strain evidence="4">RIFCSPLOWO2_12_FULL_64_10</strain>
    </source>
</reference>
<sequence>MIIDCHTHWGTVWEDRDREDPARWLAMLDNHGVNRAFLLGHYNLHRSDQCRADNDRLARLTAKTPDRFIPFGTVWPQMGEDAVKEARRCLQTLGLKGLKFHPWLQGFSTADPVMSEIYDLAGALGAPVFFHDGTPCYSLPEQVAGLARRFPRTRFVLGHAGLLWSWRSALEAVRHPNVWACLCGPHMRAVEVFCQRADPGRLLWGTDFGFGFTDSIAYRLNLIYRARIDDALREQILGVNPLRLFEK</sequence>
<gene>
    <name evidence="3" type="ORF">A3F84_06785</name>
</gene>
<evidence type="ECO:0000313" key="4">
    <source>
        <dbReference type="Proteomes" id="UP000178606"/>
    </source>
</evidence>
<name>A0A1F6CTV7_HANXR</name>
<proteinExistence type="predicted"/>
<dbReference type="Pfam" id="PF04909">
    <property type="entry name" value="Amidohydro_2"/>
    <property type="match status" value="1"/>
</dbReference>
<accession>A0A1F6CTV7</accession>
<dbReference type="InterPro" id="IPR032466">
    <property type="entry name" value="Metal_Hydrolase"/>
</dbReference>
<protein>
    <recommendedName>
        <fullName evidence="2">Amidohydrolase-related domain-containing protein</fullName>
    </recommendedName>
</protein>
<dbReference type="GO" id="GO:0016831">
    <property type="term" value="F:carboxy-lyase activity"/>
    <property type="evidence" value="ECO:0007669"/>
    <property type="project" value="InterPro"/>
</dbReference>
<dbReference type="Proteomes" id="UP000178606">
    <property type="component" value="Unassembled WGS sequence"/>
</dbReference>
<dbReference type="PANTHER" id="PTHR21240">
    <property type="entry name" value="2-AMINO-3-CARBOXYLMUCONATE-6-SEMIALDEHYDE DECARBOXYLASE"/>
    <property type="match status" value="1"/>
</dbReference>
<dbReference type="EMBL" id="MFKF01000138">
    <property type="protein sequence ID" value="OGG52584.1"/>
    <property type="molecule type" value="Genomic_DNA"/>
</dbReference>
<dbReference type="CDD" id="cd01292">
    <property type="entry name" value="metallo-dependent_hydrolases"/>
    <property type="match status" value="1"/>
</dbReference>
<dbReference type="AlphaFoldDB" id="A0A1F6CTV7"/>
<evidence type="ECO:0000259" key="2">
    <source>
        <dbReference type="Pfam" id="PF04909"/>
    </source>
</evidence>
<keyword evidence="1" id="KW-0456">Lyase</keyword>
<dbReference type="InterPro" id="IPR032465">
    <property type="entry name" value="ACMSD"/>
</dbReference>
<dbReference type="GO" id="GO:0016787">
    <property type="term" value="F:hydrolase activity"/>
    <property type="evidence" value="ECO:0007669"/>
    <property type="project" value="InterPro"/>
</dbReference>
<organism evidence="3 4">
    <name type="scientific">Handelsmanbacteria sp. (strain RIFCSPLOWO2_12_FULL_64_10)</name>
    <dbReference type="NCBI Taxonomy" id="1817868"/>
    <lineage>
        <taxon>Bacteria</taxon>
        <taxon>Candidatus Handelsmaniibacteriota</taxon>
    </lineage>
</organism>
<comment type="caution">
    <text evidence="3">The sequence shown here is derived from an EMBL/GenBank/DDBJ whole genome shotgun (WGS) entry which is preliminary data.</text>
</comment>
<dbReference type="GO" id="GO:0005737">
    <property type="term" value="C:cytoplasm"/>
    <property type="evidence" value="ECO:0007669"/>
    <property type="project" value="TreeGrafter"/>
</dbReference>
<dbReference type="Gene3D" id="3.20.20.140">
    <property type="entry name" value="Metal-dependent hydrolases"/>
    <property type="match status" value="1"/>
</dbReference>